<dbReference type="InterPro" id="IPR029151">
    <property type="entry name" value="Sensor-like_sf"/>
</dbReference>
<name>A0A1I0CXX2_9BACI</name>
<evidence type="ECO:0000256" key="4">
    <source>
        <dbReference type="ARBA" id="ARBA00022475"/>
    </source>
</evidence>
<dbReference type="STRING" id="930131.SAMN05216389_107138"/>
<dbReference type="InterPro" id="IPR004358">
    <property type="entry name" value="Sig_transdc_His_kin-like_C"/>
</dbReference>
<dbReference type="CDD" id="cd16922">
    <property type="entry name" value="HATPase_EvgS-ArcB-TorS-like"/>
    <property type="match status" value="1"/>
</dbReference>
<evidence type="ECO:0000313" key="20">
    <source>
        <dbReference type="Proteomes" id="UP000198618"/>
    </source>
</evidence>
<evidence type="ECO:0000256" key="10">
    <source>
        <dbReference type="ARBA" id="ARBA00022840"/>
    </source>
</evidence>
<accession>A0A1I0CXX2</accession>
<dbReference type="PROSITE" id="PS50112">
    <property type="entry name" value="PAS"/>
    <property type="match status" value="1"/>
</dbReference>
<dbReference type="PANTHER" id="PTHR45453">
    <property type="entry name" value="PHOSPHATE REGULON SENSOR PROTEIN PHOR"/>
    <property type="match status" value="1"/>
</dbReference>
<dbReference type="NCBIfam" id="TIGR00229">
    <property type="entry name" value="sensory_box"/>
    <property type="match status" value="1"/>
</dbReference>
<dbReference type="Gene3D" id="3.30.565.10">
    <property type="entry name" value="Histidine kinase-like ATPase, C-terminal domain"/>
    <property type="match status" value="1"/>
</dbReference>
<dbReference type="PROSITE" id="PS50885">
    <property type="entry name" value="HAMP"/>
    <property type="match status" value="1"/>
</dbReference>
<gene>
    <name evidence="19" type="ORF">SAMN05216389_107138</name>
</gene>
<evidence type="ECO:0000256" key="6">
    <source>
        <dbReference type="ARBA" id="ARBA00022679"/>
    </source>
</evidence>
<evidence type="ECO:0000256" key="3">
    <source>
        <dbReference type="ARBA" id="ARBA00012438"/>
    </source>
</evidence>
<dbReference type="Pfam" id="PF02518">
    <property type="entry name" value="HATPase_c"/>
    <property type="match status" value="1"/>
</dbReference>
<dbReference type="SUPFAM" id="SSF47384">
    <property type="entry name" value="Homodimeric domain of signal transducing histidine kinase"/>
    <property type="match status" value="1"/>
</dbReference>
<dbReference type="SMART" id="SM00388">
    <property type="entry name" value="HisKA"/>
    <property type="match status" value="1"/>
</dbReference>
<feature type="transmembrane region" description="Helical" evidence="14">
    <location>
        <begin position="12"/>
        <end position="33"/>
    </location>
</feature>
<evidence type="ECO:0000256" key="11">
    <source>
        <dbReference type="ARBA" id="ARBA00022989"/>
    </source>
</evidence>
<dbReference type="GO" id="GO:0000155">
    <property type="term" value="F:phosphorelay sensor kinase activity"/>
    <property type="evidence" value="ECO:0007669"/>
    <property type="project" value="InterPro"/>
</dbReference>
<dbReference type="InterPro" id="IPR013767">
    <property type="entry name" value="PAS_fold"/>
</dbReference>
<dbReference type="SMART" id="SM00387">
    <property type="entry name" value="HATPase_c"/>
    <property type="match status" value="1"/>
</dbReference>
<dbReference type="InterPro" id="IPR036097">
    <property type="entry name" value="HisK_dim/P_sf"/>
</dbReference>
<dbReference type="GO" id="GO:0005524">
    <property type="term" value="F:ATP binding"/>
    <property type="evidence" value="ECO:0007669"/>
    <property type="project" value="UniProtKB-KW"/>
</dbReference>
<keyword evidence="8" id="KW-0547">Nucleotide-binding</keyword>
<dbReference type="SUPFAM" id="SSF55874">
    <property type="entry name" value="ATPase domain of HSP90 chaperone/DNA topoisomerase II/histidine kinase"/>
    <property type="match status" value="1"/>
</dbReference>
<evidence type="ECO:0000256" key="1">
    <source>
        <dbReference type="ARBA" id="ARBA00000085"/>
    </source>
</evidence>
<keyword evidence="9 19" id="KW-0418">Kinase</keyword>
<feature type="domain" description="PAS" evidence="16">
    <location>
        <begin position="264"/>
        <end position="320"/>
    </location>
</feature>
<feature type="transmembrane region" description="Helical" evidence="14">
    <location>
        <begin position="187"/>
        <end position="209"/>
    </location>
</feature>
<dbReference type="InterPro" id="IPR035965">
    <property type="entry name" value="PAS-like_dom_sf"/>
</dbReference>
<dbReference type="OrthoDB" id="9813151at2"/>
<keyword evidence="13 14" id="KW-0472">Membrane</keyword>
<dbReference type="AlphaFoldDB" id="A0A1I0CXX2"/>
<evidence type="ECO:0000259" key="18">
    <source>
        <dbReference type="PROSITE" id="PS50885"/>
    </source>
</evidence>
<dbReference type="Pfam" id="PF00672">
    <property type="entry name" value="HAMP"/>
    <property type="match status" value="1"/>
</dbReference>
<evidence type="ECO:0000256" key="7">
    <source>
        <dbReference type="ARBA" id="ARBA00022692"/>
    </source>
</evidence>
<dbReference type="FunFam" id="1.10.287.130:FF:000001">
    <property type="entry name" value="Two-component sensor histidine kinase"/>
    <property type="match status" value="1"/>
</dbReference>
<evidence type="ECO:0000313" key="19">
    <source>
        <dbReference type="EMBL" id="SET24727.1"/>
    </source>
</evidence>
<dbReference type="SUPFAM" id="SSF158472">
    <property type="entry name" value="HAMP domain-like"/>
    <property type="match status" value="1"/>
</dbReference>
<dbReference type="InterPro" id="IPR003660">
    <property type="entry name" value="HAMP_dom"/>
</dbReference>
<dbReference type="CDD" id="cd00082">
    <property type="entry name" value="HisKA"/>
    <property type="match status" value="1"/>
</dbReference>
<organism evidence="19 20">
    <name type="scientific">Oceanobacillus limi</name>
    <dbReference type="NCBI Taxonomy" id="930131"/>
    <lineage>
        <taxon>Bacteria</taxon>
        <taxon>Bacillati</taxon>
        <taxon>Bacillota</taxon>
        <taxon>Bacilli</taxon>
        <taxon>Bacillales</taxon>
        <taxon>Bacillaceae</taxon>
        <taxon>Oceanobacillus</taxon>
    </lineage>
</organism>
<dbReference type="Gene3D" id="1.10.8.500">
    <property type="entry name" value="HAMP domain in histidine kinase"/>
    <property type="match status" value="1"/>
</dbReference>
<dbReference type="CDD" id="cd00130">
    <property type="entry name" value="PAS"/>
    <property type="match status" value="1"/>
</dbReference>
<evidence type="ECO:0000256" key="13">
    <source>
        <dbReference type="ARBA" id="ARBA00023136"/>
    </source>
</evidence>
<keyword evidence="20" id="KW-1185">Reference proteome</keyword>
<evidence type="ECO:0000256" key="5">
    <source>
        <dbReference type="ARBA" id="ARBA00022553"/>
    </source>
</evidence>
<comment type="catalytic activity">
    <reaction evidence="1">
        <text>ATP + protein L-histidine = ADP + protein N-phospho-L-histidine.</text>
        <dbReference type="EC" id="2.7.13.3"/>
    </reaction>
</comment>
<keyword evidence="6" id="KW-0808">Transferase</keyword>
<dbReference type="GO" id="GO:0016036">
    <property type="term" value="P:cellular response to phosphate starvation"/>
    <property type="evidence" value="ECO:0007669"/>
    <property type="project" value="TreeGrafter"/>
</dbReference>
<feature type="domain" description="PAC" evidence="17">
    <location>
        <begin position="328"/>
        <end position="382"/>
    </location>
</feature>
<evidence type="ECO:0000256" key="2">
    <source>
        <dbReference type="ARBA" id="ARBA00004651"/>
    </source>
</evidence>
<comment type="subcellular location">
    <subcellularLocation>
        <location evidence="2">Cell membrane</location>
        <topology evidence="2">Multi-pass membrane protein</topology>
    </subcellularLocation>
</comment>
<protein>
    <recommendedName>
        <fullName evidence="3">histidine kinase</fullName>
        <ecNumber evidence="3">2.7.13.3</ecNumber>
    </recommendedName>
</protein>
<dbReference type="EC" id="2.7.13.3" evidence="3"/>
<dbReference type="InterPro" id="IPR036890">
    <property type="entry name" value="HATPase_C_sf"/>
</dbReference>
<dbReference type="PANTHER" id="PTHR45453:SF1">
    <property type="entry name" value="PHOSPHATE REGULON SENSOR PROTEIN PHOR"/>
    <property type="match status" value="1"/>
</dbReference>
<dbReference type="GO" id="GO:0004721">
    <property type="term" value="F:phosphoprotein phosphatase activity"/>
    <property type="evidence" value="ECO:0007669"/>
    <property type="project" value="TreeGrafter"/>
</dbReference>
<dbReference type="InterPro" id="IPR049814">
    <property type="entry name" value="Resp_reg_WalK"/>
</dbReference>
<dbReference type="SUPFAM" id="SSF55785">
    <property type="entry name" value="PYP-like sensor domain (PAS domain)"/>
    <property type="match status" value="1"/>
</dbReference>
<dbReference type="RefSeq" id="WP_090869274.1">
    <property type="nucleotide sequence ID" value="NZ_FOHE01000007.1"/>
</dbReference>
<dbReference type="GO" id="GO:0006355">
    <property type="term" value="P:regulation of DNA-templated transcription"/>
    <property type="evidence" value="ECO:0007669"/>
    <property type="project" value="InterPro"/>
</dbReference>
<dbReference type="Pfam" id="PF00989">
    <property type="entry name" value="PAS"/>
    <property type="match status" value="1"/>
</dbReference>
<dbReference type="SMART" id="SM00091">
    <property type="entry name" value="PAS"/>
    <property type="match status" value="1"/>
</dbReference>
<dbReference type="Pfam" id="PF00512">
    <property type="entry name" value="HisKA"/>
    <property type="match status" value="1"/>
</dbReference>
<dbReference type="Gene3D" id="3.30.450.20">
    <property type="entry name" value="PAS domain"/>
    <property type="match status" value="2"/>
</dbReference>
<evidence type="ECO:0000256" key="9">
    <source>
        <dbReference type="ARBA" id="ARBA00022777"/>
    </source>
</evidence>
<dbReference type="SMART" id="SM00304">
    <property type="entry name" value="HAMP"/>
    <property type="match status" value="1"/>
</dbReference>
<reference evidence="19 20" key="1">
    <citation type="submission" date="2016-10" db="EMBL/GenBank/DDBJ databases">
        <authorList>
            <person name="de Groot N.N."/>
        </authorList>
    </citation>
    <scope>NUCLEOTIDE SEQUENCE [LARGE SCALE GENOMIC DNA]</scope>
    <source>
        <strain evidence="19 20">IBRC-M 10780</strain>
    </source>
</reference>
<dbReference type="InterPro" id="IPR057640">
    <property type="entry name" value="Cache_WalK"/>
</dbReference>
<dbReference type="CDD" id="cd06225">
    <property type="entry name" value="HAMP"/>
    <property type="match status" value="1"/>
</dbReference>
<dbReference type="FunFam" id="3.30.565.10:FF:000006">
    <property type="entry name" value="Sensor histidine kinase WalK"/>
    <property type="match status" value="1"/>
</dbReference>
<dbReference type="InterPro" id="IPR000700">
    <property type="entry name" value="PAS-assoc_C"/>
</dbReference>
<feature type="domain" description="HAMP" evidence="18">
    <location>
        <begin position="207"/>
        <end position="259"/>
    </location>
</feature>
<dbReference type="Pfam" id="PF23846">
    <property type="entry name" value="Cache_WalK"/>
    <property type="match status" value="1"/>
</dbReference>
<evidence type="ECO:0000259" key="15">
    <source>
        <dbReference type="PROSITE" id="PS50109"/>
    </source>
</evidence>
<keyword evidence="4" id="KW-1003">Cell membrane</keyword>
<feature type="domain" description="Histidine kinase" evidence="15">
    <location>
        <begin position="386"/>
        <end position="603"/>
    </location>
</feature>
<dbReference type="InterPro" id="IPR003661">
    <property type="entry name" value="HisK_dim/P_dom"/>
</dbReference>
<keyword evidence="5" id="KW-0597">Phosphoprotein</keyword>
<keyword evidence="10" id="KW-0067">ATP-binding</keyword>
<dbReference type="SUPFAM" id="SSF103190">
    <property type="entry name" value="Sensory domain-like"/>
    <property type="match status" value="1"/>
</dbReference>
<keyword evidence="11 14" id="KW-1133">Transmembrane helix</keyword>
<dbReference type="PROSITE" id="PS50109">
    <property type="entry name" value="HIS_KIN"/>
    <property type="match status" value="1"/>
</dbReference>
<evidence type="ECO:0000259" key="17">
    <source>
        <dbReference type="PROSITE" id="PS50113"/>
    </source>
</evidence>
<dbReference type="InterPro" id="IPR003594">
    <property type="entry name" value="HATPase_dom"/>
</dbReference>
<keyword evidence="7 14" id="KW-0812">Transmembrane</keyword>
<proteinExistence type="predicted"/>
<evidence type="ECO:0000259" key="16">
    <source>
        <dbReference type="PROSITE" id="PS50112"/>
    </source>
</evidence>
<dbReference type="PROSITE" id="PS50113">
    <property type="entry name" value="PAC"/>
    <property type="match status" value="1"/>
</dbReference>
<dbReference type="InterPro" id="IPR005467">
    <property type="entry name" value="His_kinase_dom"/>
</dbReference>
<sequence>MHKVGFFRSIQLKFIIIYILLLLVTVQVIGSYFGKELEEEMRESHEQSVNDRIEVLSLYLHDVFNKERTGEEGEPSLAEEVQGTVSDIGNNNNWSVIVVNNQNRVLATNDITKRENVGKKLNMDFITRVSVVGNERWDRVYDAQTKNRIYIKAVPIKDDDDDVLGVIYVESSLERVYDQLENVSEKFLQGSIIAIIISAFIGILVARMITKPIKEMRRQALTMAKGDFSQKVNVYGTDEVGQLAQTFNDLNDRLRLSYARTEEETRKLNSVLENMSDGVIATDETGAVTLMNEAAGKLIGQNPEESHGKFLLDVLNLDEKVVDITDLQDSGTMIIDFSDDESIFMIRANFSTVTDEEDAITGFITVISDVTEQEKLEQDRKEFVSDVSHELRTPLTTMRSYIEALTDGAWQNKDIAPKFLEVTQNETERMIRMVNDLLQLSRMDTKDYTLQQERIDFVTYFHHIIDRLEMNIPEHITFQRDLPNEKLPVLMDQDKITQVLDNIISNGIKYSPEGGRITLRVTKQRYRIVIAVEDQGMGIAYDKLDKIFDRFYRTDKARTRKLGGTGLGLAISKEIVEAHHGKIWATSKEGKGTTISFTLPLVGKKRRFTR</sequence>
<dbReference type="EMBL" id="FOHE01000007">
    <property type="protein sequence ID" value="SET24727.1"/>
    <property type="molecule type" value="Genomic_DNA"/>
</dbReference>
<evidence type="ECO:0000256" key="8">
    <source>
        <dbReference type="ARBA" id="ARBA00022741"/>
    </source>
</evidence>
<evidence type="ECO:0000256" key="14">
    <source>
        <dbReference type="SAM" id="Phobius"/>
    </source>
</evidence>
<evidence type="ECO:0000256" key="12">
    <source>
        <dbReference type="ARBA" id="ARBA00023012"/>
    </source>
</evidence>
<dbReference type="InterPro" id="IPR000014">
    <property type="entry name" value="PAS"/>
</dbReference>
<dbReference type="Gene3D" id="1.10.287.130">
    <property type="match status" value="1"/>
</dbReference>
<dbReference type="Proteomes" id="UP000198618">
    <property type="component" value="Unassembled WGS sequence"/>
</dbReference>
<dbReference type="NCBIfam" id="NF033092">
    <property type="entry name" value="HK_WalK"/>
    <property type="match status" value="1"/>
</dbReference>
<dbReference type="GO" id="GO:0005886">
    <property type="term" value="C:plasma membrane"/>
    <property type="evidence" value="ECO:0007669"/>
    <property type="project" value="UniProtKB-SubCell"/>
</dbReference>
<keyword evidence="12" id="KW-0902">Two-component regulatory system</keyword>
<dbReference type="PRINTS" id="PR00344">
    <property type="entry name" value="BCTRLSENSOR"/>
</dbReference>
<dbReference type="InterPro" id="IPR050351">
    <property type="entry name" value="BphY/WalK/GraS-like"/>
</dbReference>